<proteinExistence type="predicted"/>
<evidence type="ECO:0000313" key="1">
    <source>
        <dbReference type="EMBL" id="EFA84361.1"/>
    </source>
</evidence>
<dbReference type="EMBL" id="ADBJ01000010">
    <property type="protein sequence ID" value="EFA84361.1"/>
    <property type="molecule type" value="Genomic_DNA"/>
</dbReference>
<accession>D3B4W3</accession>
<dbReference type="AlphaFoldDB" id="D3B4W3"/>
<dbReference type="SUPFAM" id="SSF48452">
    <property type="entry name" value="TPR-like"/>
    <property type="match status" value="1"/>
</dbReference>
<keyword evidence="2" id="KW-1185">Reference proteome</keyword>
<protein>
    <submittedName>
        <fullName evidence="1">Uncharacterized protein</fullName>
    </submittedName>
</protein>
<sequence length="84" mass="9768">MTRQYERITLNNGQPMTRKQLYLKSIELDPTDSDSYYNLGRICESIILNNGQSMTKQQLYLKAIELDPTNSTLYKNLAMMDTKV</sequence>
<gene>
    <name evidence="1" type="ORF">PPL_03439</name>
</gene>
<dbReference type="Proteomes" id="UP000001396">
    <property type="component" value="Unassembled WGS sequence"/>
</dbReference>
<dbReference type="GeneID" id="31358960"/>
<dbReference type="Gene3D" id="1.25.40.10">
    <property type="entry name" value="Tetratricopeptide repeat domain"/>
    <property type="match status" value="1"/>
</dbReference>
<dbReference type="RefSeq" id="XP_020436476.1">
    <property type="nucleotide sequence ID" value="XM_020574404.1"/>
</dbReference>
<name>D3B4W3_HETP5</name>
<dbReference type="InterPro" id="IPR011990">
    <property type="entry name" value="TPR-like_helical_dom_sf"/>
</dbReference>
<dbReference type="Pfam" id="PF13431">
    <property type="entry name" value="TPR_17"/>
    <property type="match status" value="2"/>
</dbReference>
<dbReference type="InParanoid" id="D3B4W3"/>
<comment type="caution">
    <text evidence="1">The sequence shown here is derived from an EMBL/GenBank/DDBJ whole genome shotgun (WGS) entry which is preliminary data.</text>
</comment>
<organism evidence="1 2">
    <name type="scientific">Heterostelium pallidum (strain ATCC 26659 / Pp 5 / PN500)</name>
    <name type="common">Cellular slime mold</name>
    <name type="synonym">Polysphondylium pallidum</name>
    <dbReference type="NCBI Taxonomy" id="670386"/>
    <lineage>
        <taxon>Eukaryota</taxon>
        <taxon>Amoebozoa</taxon>
        <taxon>Evosea</taxon>
        <taxon>Eumycetozoa</taxon>
        <taxon>Dictyostelia</taxon>
        <taxon>Acytosteliales</taxon>
        <taxon>Acytosteliaceae</taxon>
        <taxon>Heterostelium</taxon>
    </lineage>
</organism>
<evidence type="ECO:0000313" key="2">
    <source>
        <dbReference type="Proteomes" id="UP000001396"/>
    </source>
</evidence>
<reference evidence="1 2" key="1">
    <citation type="journal article" date="2011" name="Genome Res.">
        <title>Phylogeny-wide analysis of social amoeba genomes highlights ancient origins for complex intercellular communication.</title>
        <authorList>
            <person name="Heidel A.J."/>
            <person name="Lawal H.M."/>
            <person name="Felder M."/>
            <person name="Schilde C."/>
            <person name="Helps N.R."/>
            <person name="Tunggal B."/>
            <person name="Rivero F."/>
            <person name="John U."/>
            <person name="Schleicher M."/>
            <person name="Eichinger L."/>
            <person name="Platzer M."/>
            <person name="Noegel A.A."/>
            <person name="Schaap P."/>
            <person name="Gloeckner G."/>
        </authorList>
    </citation>
    <scope>NUCLEOTIDE SEQUENCE [LARGE SCALE GENOMIC DNA]</scope>
    <source>
        <strain evidence="2">ATCC 26659 / Pp 5 / PN500</strain>
    </source>
</reference>